<dbReference type="STRING" id="1184151.AW736_23215"/>
<keyword evidence="2" id="KW-1133">Transmembrane helix</keyword>
<evidence type="ECO:0000256" key="2">
    <source>
        <dbReference type="SAM" id="Phobius"/>
    </source>
</evidence>
<accession>A0A178IBS0</accession>
<feature type="transmembrane region" description="Helical" evidence="2">
    <location>
        <begin position="446"/>
        <end position="467"/>
    </location>
</feature>
<feature type="transmembrane region" description="Helical" evidence="2">
    <location>
        <begin position="341"/>
        <end position="363"/>
    </location>
</feature>
<dbReference type="PANTHER" id="PTHR34219">
    <property type="entry name" value="IRON-REGULATED INNER MEMBRANE PROTEIN-RELATED"/>
    <property type="match status" value="1"/>
</dbReference>
<dbReference type="InterPro" id="IPR005625">
    <property type="entry name" value="PepSY-ass_TM"/>
</dbReference>
<sequence>MKNSFRLSLTWLHTWSGLLIGWILFAVFVTGTATYFRHEITRWMQPELRGGASPIDTARAAVARLETVAADSDSWFINLPDARDPSTVIFWREPGQRRFGTETLDPHTGEKLTARDTRGGEFFYRFHFQFMLPHPWGRYLAGVAAMFMFVALISGIVAHRRFFKDFFTFRNGLGSLRTWLDFHNVSAVLALPFYLMISYSALVIFMYMYMPWGDRALSDGSRPPPRRAAPQGAGGKAEAKPWIATAPVGPMLDEAARRWGRDGSTLQRLSFSGRGTGKATATLIRADGEHISTTHREQLRFNAVTGELLPGEETRAGPAAAIHGTLYGLHLAHFAGPVLRWLFFLMGAMGSALVATGLVLWTVKRRPQQKAGKRLSFGHGLVERLNIAAIAGLPVAVAVFFWANRLLPSGLEARADIEERCFLIAWAVMLLHPLVRPVMRAWREQLWLGAALYLALPFLDLCAGPWLKAAFARGDSTYLGFHAVIVFVGLMLVVAARKAGRPRPPKPGVASAYAHQTAAGAPPAPPRPV</sequence>
<feature type="transmembrane region" description="Helical" evidence="2">
    <location>
        <begin position="182"/>
        <end position="209"/>
    </location>
</feature>
<keyword evidence="2" id="KW-0812">Transmembrane</keyword>
<protein>
    <recommendedName>
        <fullName evidence="5">Peptidase</fullName>
    </recommendedName>
</protein>
<dbReference type="Pfam" id="PF03929">
    <property type="entry name" value="PepSY_TM"/>
    <property type="match status" value="1"/>
</dbReference>
<evidence type="ECO:0008006" key="5">
    <source>
        <dbReference type="Google" id="ProtNLM"/>
    </source>
</evidence>
<comment type="caution">
    <text evidence="3">The sequence shown here is derived from an EMBL/GenBank/DDBJ whole genome shotgun (WGS) entry which is preliminary data.</text>
</comment>
<feature type="region of interest" description="Disordered" evidence="1">
    <location>
        <begin position="501"/>
        <end position="529"/>
    </location>
</feature>
<proteinExistence type="predicted"/>
<feature type="transmembrane region" description="Helical" evidence="2">
    <location>
        <begin position="423"/>
        <end position="439"/>
    </location>
</feature>
<feature type="transmembrane region" description="Helical" evidence="2">
    <location>
        <begin position="12"/>
        <end position="36"/>
    </location>
</feature>
<feature type="transmembrane region" description="Helical" evidence="2">
    <location>
        <begin position="384"/>
        <end position="403"/>
    </location>
</feature>
<dbReference type="Proteomes" id="UP000078486">
    <property type="component" value="Unassembled WGS sequence"/>
</dbReference>
<dbReference type="RefSeq" id="WP_068772668.1">
    <property type="nucleotide sequence ID" value="NZ_CP109796.1"/>
</dbReference>
<evidence type="ECO:0000313" key="4">
    <source>
        <dbReference type="Proteomes" id="UP000078486"/>
    </source>
</evidence>
<dbReference type="AlphaFoldDB" id="A0A178IBS0"/>
<feature type="region of interest" description="Disordered" evidence="1">
    <location>
        <begin position="220"/>
        <end position="239"/>
    </location>
</feature>
<dbReference type="OrthoDB" id="9776609at2"/>
<feature type="transmembrane region" description="Helical" evidence="2">
    <location>
        <begin position="139"/>
        <end position="162"/>
    </location>
</feature>
<evidence type="ECO:0000256" key="1">
    <source>
        <dbReference type="SAM" id="MobiDB-lite"/>
    </source>
</evidence>
<evidence type="ECO:0000313" key="3">
    <source>
        <dbReference type="EMBL" id="OAM87473.1"/>
    </source>
</evidence>
<feature type="transmembrane region" description="Helical" evidence="2">
    <location>
        <begin position="479"/>
        <end position="496"/>
    </location>
</feature>
<feature type="compositionally biased region" description="Low complexity" evidence="1">
    <location>
        <begin position="508"/>
        <end position="521"/>
    </location>
</feature>
<name>A0A178IBS0_9BACT</name>
<dbReference type="EMBL" id="LRRQ01000171">
    <property type="protein sequence ID" value="OAM87473.1"/>
    <property type="molecule type" value="Genomic_DNA"/>
</dbReference>
<keyword evidence="4" id="KW-1185">Reference proteome</keyword>
<organism evidence="3 4">
    <name type="scientific">Termitidicoccus mucosus</name>
    <dbReference type="NCBI Taxonomy" id="1184151"/>
    <lineage>
        <taxon>Bacteria</taxon>
        <taxon>Pseudomonadati</taxon>
        <taxon>Verrucomicrobiota</taxon>
        <taxon>Opitutia</taxon>
        <taxon>Opitutales</taxon>
        <taxon>Opitutaceae</taxon>
        <taxon>Termitidicoccus</taxon>
    </lineage>
</organism>
<dbReference type="PANTHER" id="PTHR34219:SF4">
    <property type="entry name" value="PEPSY DOMAIN-CONTAINING PROTEIN"/>
    <property type="match status" value="1"/>
</dbReference>
<gene>
    <name evidence="3" type="ORF">AW736_23215</name>
</gene>
<keyword evidence="2" id="KW-0472">Membrane</keyword>
<reference evidence="3 4" key="1">
    <citation type="submission" date="2016-01" db="EMBL/GenBank/DDBJ databases">
        <title>High potential of lignocellulose degradation of a new Verrucomicrobia species.</title>
        <authorList>
            <person name="Wang Y."/>
            <person name="Shi Y."/>
            <person name="Qiu Z."/>
            <person name="Liu S."/>
            <person name="Yang H."/>
        </authorList>
    </citation>
    <scope>NUCLEOTIDE SEQUENCE [LARGE SCALE GENOMIC DNA]</scope>
    <source>
        <strain evidence="3 4">TSB47</strain>
    </source>
</reference>